<dbReference type="InterPro" id="IPR037359">
    <property type="entry name" value="NST/OST"/>
</dbReference>
<accession>A0A437CYW7</accession>
<dbReference type="Proteomes" id="UP000283210">
    <property type="component" value="Chromosome 9"/>
</dbReference>
<reference evidence="9 10" key="2">
    <citation type="submission" date="2019-01" db="EMBL/GenBank/DDBJ databases">
        <title>A chromosome length genome reference of the Java medaka (oryzias javanicus).</title>
        <authorList>
            <person name="Herpin A."/>
            <person name="Takehana Y."/>
            <person name="Naruse K."/>
            <person name="Ansai S."/>
            <person name="Kawaguchi M."/>
        </authorList>
    </citation>
    <scope>NUCLEOTIDE SEQUENCE [LARGE SCALE GENOMIC DNA]</scope>
    <source>
        <strain evidence="9">RS831</strain>
        <tissue evidence="9">Whole body</tissue>
    </source>
</reference>
<feature type="binding site" evidence="4">
    <location>
        <position position="299"/>
    </location>
    <ligand>
        <name>3'-phosphoadenylyl sulfate</name>
        <dbReference type="ChEBI" id="CHEBI:58339"/>
    </ligand>
</feature>
<feature type="binding site" evidence="4">
    <location>
        <position position="407"/>
    </location>
    <ligand>
        <name>3'-phosphoadenylyl sulfate</name>
        <dbReference type="ChEBI" id="CHEBI:58339"/>
    </ligand>
</feature>
<dbReference type="PANTHER" id="PTHR10605:SF73">
    <property type="entry name" value="SULFOTRANSFERASE"/>
    <property type="match status" value="1"/>
</dbReference>
<organism evidence="9 10">
    <name type="scientific">Oryzias javanicus</name>
    <name type="common">Javanese ricefish</name>
    <name type="synonym">Aplocheilus javanicus</name>
    <dbReference type="NCBI Taxonomy" id="123683"/>
    <lineage>
        <taxon>Eukaryota</taxon>
        <taxon>Metazoa</taxon>
        <taxon>Chordata</taxon>
        <taxon>Craniata</taxon>
        <taxon>Vertebrata</taxon>
        <taxon>Euteleostomi</taxon>
        <taxon>Actinopterygii</taxon>
        <taxon>Neopterygii</taxon>
        <taxon>Teleostei</taxon>
        <taxon>Neoteleostei</taxon>
        <taxon>Acanthomorphata</taxon>
        <taxon>Ovalentaria</taxon>
        <taxon>Atherinomorphae</taxon>
        <taxon>Beloniformes</taxon>
        <taxon>Adrianichthyidae</taxon>
        <taxon>Oryziinae</taxon>
        <taxon>Oryzias</taxon>
    </lineage>
</organism>
<reference evidence="9 10" key="1">
    <citation type="submission" date="2018-11" db="EMBL/GenBank/DDBJ databases">
        <authorList>
            <person name="Lopez-Roques C."/>
            <person name="Donnadieu C."/>
            <person name="Bouchez O."/>
            <person name="Klopp C."/>
            <person name="Cabau C."/>
            <person name="Zahm M."/>
        </authorList>
    </citation>
    <scope>NUCLEOTIDE SEQUENCE [LARGE SCALE GENOMIC DNA]</scope>
    <source>
        <strain evidence="9">RS831</strain>
        <tissue evidence="9">Whole body</tissue>
    </source>
</reference>
<keyword evidence="5" id="KW-1015">Disulfide bond</keyword>
<evidence type="ECO:0000256" key="1">
    <source>
        <dbReference type="ARBA" id="ARBA00022679"/>
    </source>
</evidence>
<feature type="binding site" evidence="4">
    <location>
        <position position="307"/>
    </location>
    <ligand>
        <name>3'-phosphoadenylyl sulfate</name>
        <dbReference type="ChEBI" id="CHEBI:58339"/>
    </ligand>
</feature>
<evidence type="ECO:0000256" key="6">
    <source>
        <dbReference type="RuleBase" id="RU361155"/>
    </source>
</evidence>
<feature type="disulfide bond" evidence="5">
    <location>
        <begin position="408"/>
        <end position="417"/>
    </location>
</feature>
<protein>
    <recommendedName>
        <fullName evidence="6">Sulfotransferase</fullName>
        <ecNumber evidence="6">2.8.2.-</ecNumber>
    </recommendedName>
</protein>
<evidence type="ECO:0000256" key="4">
    <source>
        <dbReference type="PIRSR" id="PIRSR637359-2"/>
    </source>
</evidence>
<dbReference type="Gene3D" id="3.40.50.300">
    <property type="entry name" value="P-loop containing nucleotide triphosphate hydrolases"/>
    <property type="match status" value="1"/>
</dbReference>
<dbReference type="PANTHER" id="PTHR10605">
    <property type="entry name" value="HEPARAN SULFATE SULFOTRANSFERASE"/>
    <property type="match status" value="1"/>
</dbReference>
<dbReference type="InterPro" id="IPR000863">
    <property type="entry name" value="Sulfotransferase_dom"/>
</dbReference>
<dbReference type="Pfam" id="PF00685">
    <property type="entry name" value="Sulfotransfer_1"/>
    <property type="match status" value="1"/>
</dbReference>
<feature type="active site" description="For sulfotransferase activity" evidence="3">
    <location>
        <position position="216"/>
    </location>
</feature>
<evidence type="ECO:0000256" key="3">
    <source>
        <dbReference type="PIRSR" id="PIRSR637359-1"/>
    </source>
</evidence>
<dbReference type="InterPro" id="IPR027417">
    <property type="entry name" value="P-loop_NTPase"/>
</dbReference>
<evidence type="ECO:0000259" key="8">
    <source>
        <dbReference type="Pfam" id="PF00685"/>
    </source>
</evidence>
<keyword evidence="10" id="KW-1185">Reference proteome</keyword>
<keyword evidence="1 6" id="KW-0808">Transferase</keyword>
<dbReference type="OrthoDB" id="411451at2759"/>
<keyword evidence="2" id="KW-0325">Glycoprotein</keyword>
<evidence type="ECO:0000256" key="2">
    <source>
        <dbReference type="ARBA" id="ARBA00023180"/>
    </source>
</evidence>
<proteinExistence type="inferred from homology"/>
<gene>
    <name evidence="9" type="ORF">OJAV_G00085680</name>
</gene>
<feature type="region of interest" description="Disordered" evidence="7">
    <location>
        <begin position="87"/>
        <end position="145"/>
    </location>
</feature>
<dbReference type="EC" id="2.8.2.-" evidence="6"/>
<evidence type="ECO:0000256" key="7">
    <source>
        <dbReference type="SAM" id="MobiDB-lite"/>
    </source>
</evidence>
<evidence type="ECO:0000313" key="9">
    <source>
        <dbReference type="EMBL" id="RVE67838.1"/>
    </source>
</evidence>
<name>A0A437CYW7_ORYJA</name>
<sequence length="459" mass="51730">MLLISDLQDDNDMNENPIMMEVLSLQLKLALAGGVGAGAGAPAELQIMKETTNNWNIHKYEGGGGCIHILRTVGDAALVISVTQTRRRSAQPLHQSRRRSAGGRRHKEAVHTSPRTHRTEDEEVSRRRRRSRLSEAGVPPEASRCLRCAPPHVRGAMLWTLLLALLLLLLLQAQLSVCLRDLSSRSFGSPPDSSSSSSHNATQQRLPGAIIIGVRKGGTRALLEMLNLHPHVEVAKAEVHFFNVEEHFRRGLDWYRAQMPFTLPGQLTLEKTPGYFASPPVPARVWDTNPAVRLLLIVRDPAERLVSDYTQVLLNRLTRHKPYPPLERLLLRGGRVDPAYKALQRSLYHQHLARWLQVFPRGQIHVVDGDALIRDPFPELRKAEEFLELPPRIDPGNFYFNSTKGFYCLLSAGHDKCLDESKGRPHAPLGAAALKQLCRFFRRPNRLFFEMVGRSFSWC</sequence>
<evidence type="ECO:0000256" key="5">
    <source>
        <dbReference type="PIRSR" id="PIRSR637359-3"/>
    </source>
</evidence>
<comment type="similarity">
    <text evidence="6">Belongs to the sulfotransferase 1 family.</text>
</comment>
<dbReference type="FunFam" id="3.40.50.300:FF:002997">
    <property type="entry name" value="Sulfotransferase"/>
    <property type="match status" value="1"/>
</dbReference>
<feature type="domain" description="Sulfotransferase" evidence="8">
    <location>
        <begin position="209"/>
        <end position="411"/>
    </location>
</feature>
<dbReference type="AlphaFoldDB" id="A0A437CYW7"/>
<dbReference type="GO" id="GO:0008467">
    <property type="term" value="F:[heparan sulfate]-glucosamine 3-sulfotransferase activity"/>
    <property type="evidence" value="ECO:0007669"/>
    <property type="project" value="TreeGrafter"/>
</dbReference>
<feature type="binding site" evidence="4">
    <location>
        <begin position="216"/>
        <end position="220"/>
    </location>
    <ligand>
        <name>3'-phosphoadenylyl sulfate</name>
        <dbReference type="ChEBI" id="CHEBI:58339"/>
    </ligand>
</feature>
<dbReference type="EMBL" id="CM012445">
    <property type="protein sequence ID" value="RVE67838.1"/>
    <property type="molecule type" value="Genomic_DNA"/>
</dbReference>
<dbReference type="SUPFAM" id="SSF52540">
    <property type="entry name" value="P-loop containing nucleoside triphosphate hydrolases"/>
    <property type="match status" value="1"/>
</dbReference>
<feature type="binding site" evidence="4">
    <location>
        <begin position="422"/>
        <end position="426"/>
    </location>
    <ligand>
        <name>3'-phosphoadenylyl sulfate</name>
        <dbReference type="ChEBI" id="CHEBI:58339"/>
    </ligand>
</feature>
<feature type="compositionally biased region" description="Basic residues" evidence="7">
    <location>
        <begin position="87"/>
        <end position="108"/>
    </location>
</feature>
<evidence type="ECO:0000313" key="10">
    <source>
        <dbReference type="Proteomes" id="UP000283210"/>
    </source>
</evidence>